<protein>
    <submittedName>
        <fullName evidence="1">Uncharacterized protein</fullName>
    </submittedName>
</protein>
<reference evidence="2" key="1">
    <citation type="journal article" date="2019" name="Int. J. Syst. Evol. Microbiol.">
        <title>The Global Catalogue of Microorganisms (GCM) 10K type strain sequencing project: providing services to taxonomists for standard genome sequencing and annotation.</title>
        <authorList>
            <consortium name="The Broad Institute Genomics Platform"/>
            <consortium name="The Broad Institute Genome Sequencing Center for Infectious Disease"/>
            <person name="Wu L."/>
            <person name="Ma J."/>
        </authorList>
    </citation>
    <scope>NUCLEOTIDE SEQUENCE [LARGE SCALE GENOMIC DNA]</scope>
    <source>
        <strain evidence="2">JCM 16949</strain>
    </source>
</reference>
<dbReference type="Proteomes" id="UP001501004">
    <property type="component" value="Unassembled WGS sequence"/>
</dbReference>
<evidence type="ECO:0000313" key="1">
    <source>
        <dbReference type="EMBL" id="GAA3730231.1"/>
    </source>
</evidence>
<dbReference type="RefSeq" id="WP_344753079.1">
    <property type="nucleotide sequence ID" value="NZ_BAABAE010000001.1"/>
</dbReference>
<gene>
    <name evidence="1" type="ORF">GCM10022239_03530</name>
</gene>
<keyword evidence="2" id="KW-1185">Reference proteome</keyword>
<proteinExistence type="predicted"/>
<sequence>MSDTKYDHDPEALAWARAKVEAFVEKMRNFEEQASHADPPAPERERQWRVFANVAESHFIGGEGCVIAAFDERLPKVLDAFDSAPVVGGRSDA</sequence>
<evidence type="ECO:0000313" key="2">
    <source>
        <dbReference type="Proteomes" id="UP001501004"/>
    </source>
</evidence>
<comment type="caution">
    <text evidence="1">The sequence shown here is derived from an EMBL/GenBank/DDBJ whole genome shotgun (WGS) entry which is preliminary data.</text>
</comment>
<name>A0ABP7F2H2_9MICO</name>
<organism evidence="1 2">
    <name type="scientific">Leifsonella bigeumensis</name>
    <dbReference type="NCBI Taxonomy" id="433643"/>
    <lineage>
        <taxon>Bacteria</taxon>
        <taxon>Bacillati</taxon>
        <taxon>Actinomycetota</taxon>
        <taxon>Actinomycetes</taxon>
        <taxon>Micrococcales</taxon>
        <taxon>Microbacteriaceae</taxon>
        <taxon>Leifsonella</taxon>
    </lineage>
</organism>
<accession>A0ABP7F2H2</accession>
<dbReference type="EMBL" id="BAABAE010000001">
    <property type="protein sequence ID" value="GAA3730231.1"/>
    <property type="molecule type" value="Genomic_DNA"/>
</dbReference>